<dbReference type="Proteomes" id="UP000037460">
    <property type="component" value="Unassembled WGS sequence"/>
</dbReference>
<keyword evidence="1" id="KW-0812">Transmembrane</keyword>
<reference evidence="3" key="1">
    <citation type="journal article" date="2015" name="PLoS Genet.">
        <title>Genome Sequence and Transcriptome Analyses of Chrysochromulina tobin: Metabolic Tools for Enhanced Algal Fitness in the Prominent Order Prymnesiales (Haptophyceae).</title>
        <authorList>
            <person name="Hovde B.T."/>
            <person name="Deodato C.R."/>
            <person name="Hunsperger H.M."/>
            <person name="Ryken S.A."/>
            <person name="Yost W."/>
            <person name="Jha R.K."/>
            <person name="Patterson J."/>
            <person name="Monnat R.J. Jr."/>
            <person name="Barlow S.B."/>
            <person name="Starkenburg S.R."/>
            <person name="Cattolico R.A."/>
        </authorList>
    </citation>
    <scope>NUCLEOTIDE SEQUENCE</scope>
    <source>
        <strain evidence="3">CCMP291</strain>
    </source>
</reference>
<keyword evidence="1" id="KW-0472">Membrane</keyword>
<evidence type="ECO:0000313" key="2">
    <source>
        <dbReference type="EMBL" id="KOO53651.1"/>
    </source>
</evidence>
<evidence type="ECO:0000313" key="3">
    <source>
        <dbReference type="Proteomes" id="UP000037460"/>
    </source>
</evidence>
<name>A0A0M0LRP2_9EUKA</name>
<gene>
    <name evidence="2" type="ORF">Ctob_016616</name>
</gene>
<keyword evidence="1" id="KW-1133">Transmembrane helix</keyword>
<feature type="transmembrane region" description="Helical" evidence="1">
    <location>
        <begin position="21"/>
        <end position="39"/>
    </location>
</feature>
<organism evidence="2 3">
    <name type="scientific">Chrysochromulina tobinii</name>
    <dbReference type="NCBI Taxonomy" id="1460289"/>
    <lineage>
        <taxon>Eukaryota</taxon>
        <taxon>Haptista</taxon>
        <taxon>Haptophyta</taxon>
        <taxon>Prymnesiophyceae</taxon>
        <taxon>Prymnesiales</taxon>
        <taxon>Chrysochromulinaceae</taxon>
        <taxon>Chrysochromulina</taxon>
    </lineage>
</organism>
<comment type="caution">
    <text evidence="2">The sequence shown here is derived from an EMBL/GenBank/DDBJ whole genome shotgun (WGS) entry which is preliminary data.</text>
</comment>
<evidence type="ECO:0000256" key="1">
    <source>
        <dbReference type="SAM" id="Phobius"/>
    </source>
</evidence>
<proteinExistence type="predicted"/>
<keyword evidence="3" id="KW-1185">Reference proteome</keyword>
<dbReference type="AlphaFoldDB" id="A0A0M0LRP2"/>
<dbReference type="EMBL" id="JWZX01000131">
    <property type="protein sequence ID" value="KOO53651.1"/>
    <property type="molecule type" value="Genomic_DNA"/>
</dbReference>
<accession>A0A0M0LRP2</accession>
<sequence length="89" mass="10400">MNDLIRKDGTTSRSRYFERTTMLVKYAVLRLMIAVHLISTNDMMADIFTKAVDKDTFLKFRMWMYNEPIKDRSRFGKAVQALAEALCKA</sequence>
<dbReference type="OrthoDB" id="1645289at2759"/>
<protein>
    <submittedName>
        <fullName evidence="2">Uncharacterized protein</fullName>
    </submittedName>
</protein>